<evidence type="ECO:0000313" key="14">
    <source>
        <dbReference type="EMBL" id="EGJ48621.1"/>
    </source>
</evidence>
<evidence type="ECO:0000256" key="5">
    <source>
        <dbReference type="ARBA" id="ARBA00022989"/>
    </source>
</evidence>
<dbReference type="PROSITE" id="PS50885">
    <property type="entry name" value="HAMP"/>
    <property type="match status" value="1"/>
</dbReference>
<dbReference type="HOGENOM" id="CLU_000445_107_19_7"/>
<evidence type="ECO:0000259" key="12">
    <source>
        <dbReference type="PROSITE" id="PS50111"/>
    </source>
</evidence>
<dbReference type="PANTHER" id="PTHR32089">
    <property type="entry name" value="METHYL-ACCEPTING CHEMOTAXIS PROTEIN MCPB"/>
    <property type="match status" value="1"/>
</dbReference>
<comment type="subcellular location">
    <subcellularLocation>
        <location evidence="1">Cell membrane</location>
        <topology evidence="1">Multi-pass membrane protein</topology>
    </subcellularLocation>
</comment>
<evidence type="ECO:0000256" key="4">
    <source>
        <dbReference type="ARBA" id="ARBA00022692"/>
    </source>
</evidence>
<dbReference type="InterPro" id="IPR004089">
    <property type="entry name" value="MCPsignal_dom"/>
</dbReference>
<evidence type="ECO:0000256" key="3">
    <source>
        <dbReference type="ARBA" id="ARBA00022500"/>
    </source>
</evidence>
<evidence type="ECO:0000259" key="13">
    <source>
        <dbReference type="PROSITE" id="PS50885"/>
    </source>
</evidence>
<dbReference type="Gene3D" id="6.10.340.10">
    <property type="match status" value="1"/>
</dbReference>
<evidence type="ECO:0000256" key="1">
    <source>
        <dbReference type="ARBA" id="ARBA00004651"/>
    </source>
</evidence>
<evidence type="ECO:0000256" key="7">
    <source>
        <dbReference type="ARBA" id="ARBA00023224"/>
    </source>
</evidence>
<keyword evidence="4 11" id="KW-0812">Transmembrane</keyword>
<dbReference type="FunFam" id="1.10.287.950:FF:000001">
    <property type="entry name" value="Methyl-accepting chemotaxis sensory transducer"/>
    <property type="match status" value="1"/>
</dbReference>
<dbReference type="GO" id="GO:0006935">
    <property type="term" value="P:chemotaxis"/>
    <property type="evidence" value="ECO:0007669"/>
    <property type="project" value="UniProtKB-KW"/>
</dbReference>
<dbReference type="CDD" id="cd12913">
    <property type="entry name" value="PDC1_MCP_like"/>
    <property type="match status" value="1"/>
</dbReference>
<keyword evidence="7 9" id="KW-0807">Transducer</keyword>
<dbReference type="SMART" id="SM00304">
    <property type="entry name" value="HAMP"/>
    <property type="match status" value="1"/>
</dbReference>
<name>F3YU15_DESAF</name>
<dbReference type="CDD" id="cd12912">
    <property type="entry name" value="PDC2_MCP_like"/>
    <property type="match status" value="1"/>
</dbReference>
<evidence type="ECO:0000256" key="10">
    <source>
        <dbReference type="SAM" id="Coils"/>
    </source>
</evidence>
<keyword evidence="5 11" id="KW-1133">Transmembrane helix</keyword>
<proteinExistence type="inferred from homology"/>
<keyword evidence="15" id="KW-1185">Reference proteome</keyword>
<dbReference type="Pfam" id="PF00672">
    <property type="entry name" value="HAMP"/>
    <property type="match status" value="1"/>
</dbReference>
<evidence type="ECO:0000256" key="2">
    <source>
        <dbReference type="ARBA" id="ARBA00022475"/>
    </source>
</evidence>
<feature type="coiled-coil region" evidence="10">
    <location>
        <begin position="380"/>
        <end position="424"/>
    </location>
</feature>
<dbReference type="AlphaFoldDB" id="F3YU15"/>
<dbReference type="Proteomes" id="UP000007844">
    <property type="component" value="Chromosome"/>
</dbReference>
<dbReference type="Gene3D" id="3.30.450.20">
    <property type="entry name" value="PAS domain"/>
    <property type="match status" value="2"/>
</dbReference>
<keyword evidence="3" id="KW-0145">Chemotaxis</keyword>
<dbReference type="EMBL" id="CP003221">
    <property type="protein sequence ID" value="EGJ48621.1"/>
    <property type="molecule type" value="Genomic_DNA"/>
</dbReference>
<dbReference type="eggNOG" id="COG0840">
    <property type="taxonomic scope" value="Bacteria"/>
</dbReference>
<comment type="similarity">
    <text evidence="8">Belongs to the methyl-accepting chemotaxis (MCP) protein family.</text>
</comment>
<dbReference type="Gene3D" id="1.10.287.950">
    <property type="entry name" value="Methyl-accepting chemotaxis protein"/>
    <property type="match status" value="1"/>
</dbReference>
<feature type="transmembrane region" description="Helical" evidence="11">
    <location>
        <begin position="12"/>
        <end position="32"/>
    </location>
</feature>
<dbReference type="STRING" id="690850.Desaf_0263"/>
<dbReference type="PROSITE" id="PS50111">
    <property type="entry name" value="CHEMOTAXIS_TRANSDUC_2"/>
    <property type="match status" value="1"/>
</dbReference>
<evidence type="ECO:0000256" key="8">
    <source>
        <dbReference type="ARBA" id="ARBA00029447"/>
    </source>
</evidence>
<dbReference type="SMART" id="SM00283">
    <property type="entry name" value="MA"/>
    <property type="match status" value="1"/>
</dbReference>
<dbReference type="PANTHER" id="PTHR32089:SF112">
    <property type="entry name" value="LYSOZYME-LIKE PROTEIN-RELATED"/>
    <property type="match status" value="1"/>
</dbReference>
<evidence type="ECO:0000313" key="15">
    <source>
        <dbReference type="Proteomes" id="UP000007844"/>
    </source>
</evidence>
<evidence type="ECO:0000256" key="9">
    <source>
        <dbReference type="PROSITE-ProRule" id="PRU00284"/>
    </source>
</evidence>
<keyword evidence="10" id="KW-0175">Coiled coil</keyword>
<protein>
    <submittedName>
        <fullName evidence="14">Methyl-accepting chemotaxis sensory transducer with Cache sensor</fullName>
    </submittedName>
</protein>
<organism evidence="14 15">
    <name type="scientific">Desulfocurvibacter africanus subsp. africanus str. Walvis Bay</name>
    <dbReference type="NCBI Taxonomy" id="690850"/>
    <lineage>
        <taxon>Bacteria</taxon>
        <taxon>Pseudomonadati</taxon>
        <taxon>Thermodesulfobacteriota</taxon>
        <taxon>Desulfovibrionia</taxon>
        <taxon>Desulfovibrionales</taxon>
        <taxon>Desulfovibrionaceae</taxon>
        <taxon>Desulfocurvibacter</taxon>
    </lineage>
</organism>
<dbReference type="Pfam" id="PF02743">
    <property type="entry name" value="dCache_1"/>
    <property type="match status" value="1"/>
</dbReference>
<feature type="transmembrane region" description="Helical" evidence="11">
    <location>
        <begin position="312"/>
        <end position="334"/>
    </location>
</feature>
<dbReference type="Pfam" id="PF00015">
    <property type="entry name" value="MCPsignal"/>
    <property type="match status" value="1"/>
</dbReference>
<feature type="domain" description="Methyl-accepting transducer" evidence="12">
    <location>
        <begin position="436"/>
        <end position="672"/>
    </location>
</feature>
<keyword evidence="2" id="KW-1003">Cell membrane</keyword>
<accession>F3YU15</accession>
<evidence type="ECO:0000256" key="6">
    <source>
        <dbReference type="ARBA" id="ARBA00023136"/>
    </source>
</evidence>
<dbReference type="GO" id="GO:0007165">
    <property type="term" value="P:signal transduction"/>
    <property type="evidence" value="ECO:0007669"/>
    <property type="project" value="UniProtKB-KW"/>
</dbReference>
<dbReference type="InterPro" id="IPR003660">
    <property type="entry name" value="HAMP_dom"/>
</dbReference>
<sequence>MFANMKLRSRILVPICTIVLFVFALTMTIVVAKVRDVSRESALRYAQELANRHGQEVRQRLDAAMQASRVMAAVMETAARHPDSVNRTLLDEYLKSVLLQDKDIFGVFVTFEPNALDGREAEHEKIYKGRYRSYIYKNSQGSVAVSHGGNANLGSWYTLPMSTGRETLLEPYEDSTVNQLMTSVAVPIHKNGKLVGVAGMDIILDELQEMIRAIKPYESGYAYLVSNEGTIVAHPDRKLVLKPAAEILSPEVGKSLRKSIREGQPATEFGHDVDGAEQFTVFVPFETGKSKAPWSFAVTVPMGTVMAQADGIVSMALLMGVTAMLLLAGVLLGIAHSIAAPIRRTMEFAEAVAQGRLDERLDVQRKDEVGVLASSLRTMVDKLKAMISTSESKTHEAEEQTRLAQSALRDAEEARQQAERARHEGRLHAAQQLQTIVERVTSASEELAAQIEQSSRGSEVQRDRTAEAATAMEEMNVTVLEVARNASQAADSADNARRNAENGSGIVSNVAEATREVQTRSEAMTRKLGELGTQAEGIGKIMNVITDIADQTNLLALNAAIEAARAGDAGRGFAVVADEVRKLAEKTMNATKEVGEAVKAIQVGTRENIQAMQSAGGAVDKSTGLAVEAGKALRDIVGMVESTSDQVRAIATASEEQSAASEQISRSMEEVNRIAVETATAMTQSASAVSELARMSLELKRIIEELQKA</sequence>
<dbReference type="KEGG" id="daf:Desaf_0263"/>
<dbReference type="SUPFAM" id="SSF58104">
    <property type="entry name" value="Methyl-accepting chemotaxis protein (MCP) signaling domain"/>
    <property type="match status" value="1"/>
</dbReference>
<dbReference type="CDD" id="cd11386">
    <property type="entry name" value="MCP_signal"/>
    <property type="match status" value="1"/>
</dbReference>
<evidence type="ECO:0000256" key="11">
    <source>
        <dbReference type="SAM" id="Phobius"/>
    </source>
</evidence>
<feature type="domain" description="HAMP" evidence="13">
    <location>
        <begin position="336"/>
        <end position="388"/>
    </location>
</feature>
<gene>
    <name evidence="14" type="ORF">Desaf_0263</name>
</gene>
<dbReference type="InterPro" id="IPR033479">
    <property type="entry name" value="dCache_1"/>
</dbReference>
<keyword evidence="6 11" id="KW-0472">Membrane</keyword>
<dbReference type="GO" id="GO:0005886">
    <property type="term" value="C:plasma membrane"/>
    <property type="evidence" value="ECO:0007669"/>
    <property type="project" value="UniProtKB-SubCell"/>
</dbReference>
<dbReference type="CDD" id="cd06225">
    <property type="entry name" value="HAMP"/>
    <property type="match status" value="1"/>
</dbReference>
<reference evidence="14 15" key="1">
    <citation type="journal article" date="2011" name="J. Bacteriol.">
        <title>Genome sequence of the mercury-methylating and pleomorphic Desulfovibrio africanus Strain Walvis Bay.</title>
        <authorList>
            <person name="Brown S.D."/>
            <person name="Wall J.D."/>
            <person name="Kucken A.M."/>
            <person name="Gilmour C.C."/>
            <person name="Podar M."/>
            <person name="Brandt C.C."/>
            <person name="Teshima H."/>
            <person name="Detter J.C."/>
            <person name="Han C.S."/>
            <person name="Land M.L."/>
            <person name="Lucas S."/>
            <person name="Han J."/>
            <person name="Pennacchio L."/>
            <person name="Nolan M."/>
            <person name="Pitluck S."/>
            <person name="Woyke T."/>
            <person name="Goodwin L."/>
            <person name="Palumbo A.V."/>
            <person name="Elias D.A."/>
        </authorList>
    </citation>
    <scope>NUCLEOTIDE SEQUENCE [LARGE SCALE GENOMIC DNA]</scope>
    <source>
        <strain evidence="14 15">Walvis Bay</strain>
    </source>
</reference>